<dbReference type="Proteomes" id="UP001175226">
    <property type="component" value="Unassembled WGS sequence"/>
</dbReference>
<dbReference type="EMBL" id="JAUEPT010000027">
    <property type="protein sequence ID" value="KAK0442189.1"/>
    <property type="molecule type" value="Genomic_DNA"/>
</dbReference>
<organism evidence="1 2">
    <name type="scientific">Armillaria borealis</name>
    <dbReference type="NCBI Taxonomy" id="47425"/>
    <lineage>
        <taxon>Eukaryota</taxon>
        <taxon>Fungi</taxon>
        <taxon>Dikarya</taxon>
        <taxon>Basidiomycota</taxon>
        <taxon>Agaricomycotina</taxon>
        <taxon>Agaricomycetes</taxon>
        <taxon>Agaricomycetidae</taxon>
        <taxon>Agaricales</taxon>
        <taxon>Marasmiineae</taxon>
        <taxon>Physalacriaceae</taxon>
        <taxon>Armillaria</taxon>
    </lineage>
</organism>
<name>A0AA39MQD2_9AGAR</name>
<protein>
    <submittedName>
        <fullName evidence="1">Uncharacterized protein</fullName>
    </submittedName>
</protein>
<reference evidence="1" key="1">
    <citation type="submission" date="2023-06" db="EMBL/GenBank/DDBJ databases">
        <authorList>
            <consortium name="Lawrence Berkeley National Laboratory"/>
            <person name="Ahrendt S."/>
            <person name="Sahu N."/>
            <person name="Indic B."/>
            <person name="Wong-Bajracharya J."/>
            <person name="Merenyi Z."/>
            <person name="Ke H.-M."/>
            <person name="Monk M."/>
            <person name="Kocsube S."/>
            <person name="Drula E."/>
            <person name="Lipzen A."/>
            <person name="Balint B."/>
            <person name="Henrissat B."/>
            <person name="Andreopoulos B."/>
            <person name="Martin F.M."/>
            <person name="Harder C.B."/>
            <person name="Rigling D."/>
            <person name="Ford K.L."/>
            <person name="Foster G.D."/>
            <person name="Pangilinan J."/>
            <person name="Papanicolaou A."/>
            <person name="Barry K."/>
            <person name="LaButti K."/>
            <person name="Viragh M."/>
            <person name="Koriabine M."/>
            <person name="Yan M."/>
            <person name="Riley R."/>
            <person name="Champramary S."/>
            <person name="Plett K.L."/>
            <person name="Tsai I.J."/>
            <person name="Slot J."/>
            <person name="Sipos G."/>
            <person name="Plett J."/>
            <person name="Nagy L.G."/>
            <person name="Grigoriev I.V."/>
        </authorList>
    </citation>
    <scope>NUCLEOTIDE SEQUENCE</scope>
    <source>
        <strain evidence="1">FPL87.14</strain>
    </source>
</reference>
<evidence type="ECO:0000313" key="2">
    <source>
        <dbReference type="Proteomes" id="UP001175226"/>
    </source>
</evidence>
<comment type="caution">
    <text evidence="1">The sequence shown here is derived from an EMBL/GenBank/DDBJ whole genome shotgun (WGS) entry which is preliminary data.</text>
</comment>
<sequence>MSLSCAYVFTSPTFAAPAVSFEVSRSRSSPYLTPFIESDVGGTARYLKGIPTSFWKEPEEDIFHVRALEDTVFVSVRPRHSGTHEFVVGNQILSIAEEPRLGIAMARADRNRRWWEKETIDKEDLLYSLGKICVAKIAPGIYFEILPVTKPNILASCFSDKTVTLYGSRSSHQYQQSTPTPWAPLIGRHLAILGTRSGQCIASGSNDKTDGKGVEANEEVLSPNMCSPGGA</sequence>
<accession>A0AA39MQD2</accession>
<keyword evidence="2" id="KW-1185">Reference proteome</keyword>
<dbReference type="AlphaFoldDB" id="A0AA39MQD2"/>
<evidence type="ECO:0000313" key="1">
    <source>
        <dbReference type="EMBL" id="KAK0442189.1"/>
    </source>
</evidence>
<proteinExistence type="predicted"/>
<gene>
    <name evidence="1" type="ORF">EV421DRAFT_1736421</name>
</gene>